<name>A0A1I6LV30_9EURY</name>
<feature type="transmembrane region" description="Helical" evidence="2">
    <location>
        <begin position="76"/>
        <end position="94"/>
    </location>
</feature>
<dbReference type="RefSeq" id="WP_089817534.1">
    <property type="nucleotide sequence ID" value="NZ_FOZK01000003.1"/>
</dbReference>
<dbReference type="OrthoDB" id="307104at2157"/>
<feature type="transmembrane region" description="Helical" evidence="2">
    <location>
        <begin position="37"/>
        <end position="56"/>
    </location>
</feature>
<gene>
    <name evidence="4" type="ORF">SAMN05216559_3202</name>
</gene>
<evidence type="ECO:0000256" key="1">
    <source>
        <dbReference type="SAM" id="MobiDB-lite"/>
    </source>
</evidence>
<evidence type="ECO:0000313" key="5">
    <source>
        <dbReference type="Proteomes" id="UP000199062"/>
    </source>
</evidence>
<evidence type="ECO:0000259" key="3">
    <source>
        <dbReference type="Pfam" id="PF26256"/>
    </source>
</evidence>
<dbReference type="AlphaFoldDB" id="A0A1I6LV30"/>
<dbReference type="EMBL" id="FOZK01000003">
    <property type="protein sequence ID" value="SFS07351.1"/>
    <property type="molecule type" value="Genomic_DNA"/>
</dbReference>
<feature type="domain" description="DUF8060" evidence="3">
    <location>
        <begin position="7"/>
        <end position="97"/>
    </location>
</feature>
<dbReference type="Pfam" id="PF26256">
    <property type="entry name" value="DUF8060"/>
    <property type="match status" value="1"/>
</dbReference>
<keyword evidence="5" id="KW-1185">Reference proteome</keyword>
<protein>
    <recommendedName>
        <fullName evidence="3">DUF8060 domain-containing protein</fullName>
    </recommendedName>
</protein>
<organism evidence="4 5">
    <name type="scientific">Halomicrobium zhouii</name>
    <dbReference type="NCBI Taxonomy" id="767519"/>
    <lineage>
        <taxon>Archaea</taxon>
        <taxon>Methanobacteriati</taxon>
        <taxon>Methanobacteriota</taxon>
        <taxon>Stenosarchaea group</taxon>
        <taxon>Halobacteria</taxon>
        <taxon>Halobacteriales</taxon>
        <taxon>Haloarculaceae</taxon>
        <taxon>Halomicrobium</taxon>
    </lineage>
</organism>
<feature type="compositionally biased region" description="Polar residues" evidence="1">
    <location>
        <begin position="1"/>
        <end position="14"/>
    </location>
</feature>
<accession>A0A1I6LV30</accession>
<evidence type="ECO:0000313" key="4">
    <source>
        <dbReference type="EMBL" id="SFS07351.1"/>
    </source>
</evidence>
<keyword evidence="2" id="KW-1133">Transmembrane helix</keyword>
<sequence length="98" mass="10890">MTENVDTENTNDMATGSDSQYDYDGGDDKTIVDHLQWALFVILILVVLVATFQFYFAASSAIDQFVTGRYRSIFQAGFNLAILLVSGLGLSLLVRNMR</sequence>
<keyword evidence="2" id="KW-0812">Transmembrane</keyword>
<dbReference type="STRING" id="767519.SAMN05216559_3202"/>
<reference evidence="4 5" key="1">
    <citation type="submission" date="2016-10" db="EMBL/GenBank/DDBJ databases">
        <authorList>
            <person name="de Groot N.N."/>
        </authorList>
    </citation>
    <scope>NUCLEOTIDE SEQUENCE [LARGE SCALE GENOMIC DNA]</scope>
    <source>
        <strain evidence="4 5">CGMCC 1.10457</strain>
    </source>
</reference>
<dbReference type="Proteomes" id="UP000199062">
    <property type="component" value="Unassembled WGS sequence"/>
</dbReference>
<proteinExistence type="predicted"/>
<feature type="region of interest" description="Disordered" evidence="1">
    <location>
        <begin position="1"/>
        <end position="23"/>
    </location>
</feature>
<keyword evidence="2" id="KW-0472">Membrane</keyword>
<dbReference type="InterPro" id="IPR058373">
    <property type="entry name" value="DUF8060"/>
</dbReference>
<evidence type="ECO:0000256" key="2">
    <source>
        <dbReference type="SAM" id="Phobius"/>
    </source>
</evidence>